<dbReference type="Proteomes" id="UP000438345">
    <property type="component" value="Chromosome"/>
</dbReference>
<evidence type="ECO:0000313" key="2">
    <source>
        <dbReference type="Proteomes" id="UP000438345"/>
    </source>
</evidence>
<dbReference type="EMBL" id="CP046973">
    <property type="protein sequence ID" value="QGZ89459.1"/>
    <property type="molecule type" value="Genomic_DNA"/>
</dbReference>
<evidence type="ECO:0000313" key="1">
    <source>
        <dbReference type="EMBL" id="QGZ89459.1"/>
    </source>
</evidence>
<protein>
    <submittedName>
        <fullName evidence="1">Uncharacterized protein</fullName>
    </submittedName>
</protein>
<organism evidence="1 2">
    <name type="scientific">Microcystis aeruginosa FD4</name>
    <dbReference type="NCBI Taxonomy" id="2686288"/>
    <lineage>
        <taxon>Bacteria</taxon>
        <taxon>Bacillati</taxon>
        <taxon>Cyanobacteriota</taxon>
        <taxon>Cyanophyceae</taxon>
        <taxon>Oscillatoriophycideae</taxon>
        <taxon>Chroococcales</taxon>
        <taxon>Microcystaceae</taxon>
        <taxon>Microcystis</taxon>
    </lineage>
</organism>
<gene>
    <name evidence="1" type="ORF">GQR42_07655</name>
</gene>
<accession>A0A857D282</accession>
<sequence>MQFSLIPNSDEPVILRVRCGVWGVGCGVWGVGFYPFSGGQLPNFQGKSA</sequence>
<dbReference type="AlphaFoldDB" id="A0A857D282"/>
<proteinExistence type="predicted"/>
<reference evidence="1 2" key="1">
    <citation type="submission" date="2019-12" db="EMBL/GenBank/DDBJ databases">
        <title>Complete genome sequence of Microcystis aeruginosa strain FD4.</title>
        <authorList>
            <person name="Urakawa H."/>
        </authorList>
    </citation>
    <scope>NUCLEOTIDE SEQUENCE [LARGE SCALE GENOMIC DNA]</scope>
    <source>
        <strain evidence="1 2">FD4</strain>
    </source>
</reference>
<name>A0A857D282_MICAE</name>